<dbReference type="EMBL" id="JBIMZQ010000003">
    <property type="protein sequence ID" value="KAL3672936.1"/>
    <property type="molecule type" value="Genomic_DNA"/>
</dbReference>
<evidence type="ECO:0000256" key="1">
    <source>
        <dbReference type="SAM" id="MobiDB-lite"/>
    </source>
</evidence>
<sequence length="52" mass="5627">MNELARLGPFLASCGFIGVQTITFRSLQDERSSSSPSNSSFVFDGPNSDISR</sequence>
<reference evidence="2 3" key="1">
    <citation type="submission" date="2024-09" db="EMBL/GenBank/DDBJ databases">
        <title>Genome sequencing and assembly of Phytophthora oleae, isolate VK10A, causative agent of rot of olive drupes.</title>
        <authorList>
            <person name="Conti Taguali S."/>
            <person name="Riolo M."/>
            <person name="La Spada F."/>
            <person name="Cacciola S.O."/>
            <person name="Dionisio G."/>
        </authorList>
    </citation>
    <scope>NUCLEOTIDE SEQUENCE [LARGE SCALE GENOMIC DNA]</scope>
    <source>
        <strain evidence="2 3">VK10A</strain>
    </source>
</reference>
<name>A0ABD3G2R0_9STRA</name>
<protein>
    <submittedName>
        <fullName evidence="2">Uncharacterized protein</fullName>
    </submittedName>
</protein>
<feature type="region of interest" description="Disordered" evidence="1">
    <location>
        <begin position="28"/>
        <end position="52"/>
    </location>
</feature>
<gene>
    <name evidence="2" type="ORF">V7S43_002238</name>
</gene>
<evidence type="ECO:0000313" key="2">
    <source>
        <dbReference type="EMBL" id="KAL3672936.1"/>
    </source>
</evidence>
<keyword evidence="3" id="KW-1185">Reference proteome</keyword>
<dbReference type="AlphaFoldDB" id="A0ABD3G2R0"/>
<accession>A0ABD3G2R0</accession>
<dbReference type="Proteomes" id="UP001632037">
    <property type="component" value="Unassembled WGS sequence"/>
</dbReference>
<proteinExistence type="predicted"/>
<organism evidence="2 3">
    <name type="scientific">Phytophthora oleae</name>
    <dbReference type="NCBI Taxonomy" id="2107226"/>
    <lineage>
        <taxon>Eukaryota</taxon>
        <taxon>Sar</taxon>
        <taxon>Stramenopiles</taxon>
        <taxon>Oomycota</taxon>
        <taxon>Peronosporomycetes</taxon>
        <taxon>Peronosporales</taxon>
        <taxon>Peronosporaceae</taxon>
        <taxon>Phytophthora</taxon>
    </lineage>
</organism>
<evidence type="ECO:0000313" key="3">
    <source>
        <dbReference type="Proteomes" id="UP001632037"/>
    </source>
</evidence>
<comment type="caution">
    <text evidence="2">The sequence shown here is derived from an EMBL/GenBank/DDBJ whole genome shotgun (WGS) entry which is preliminary data.</text>
</comment>